<dbReference type="InterPro" id="IPR000914">
    <property type="entry name" value="SBP_5_dom"/>
</dbReference>
<feature type="chain" id="PRO_5038391860" evidence="1">
    <location>
        <begin position="23"/>
        <end position="544"/>
    </location>
</feature>
<accession>A0A6L4WWZ0</accession>
<dbReference type="Gene3D" id="3.10.105.10">
    <property type="entry name" value="Dipeptide-binding Protein, Domain 3"/>
    <property type="match status" value="1"/>
</dbReference>
<feature type="signal peptide" evidence="1">
    <location>
        <begin position="1"/>
        <end position="22"/>
    </location>
</feature>
<evidence type="ECO:0000313" key="3">
    <source>
        <dbReference type="EMBL" id="KAB8286702.1"/>
    </source>
</evidence>
<gene>
    <name evidence="3" type="ORF">DSM100688_2197</name>
</gene>
<dbReference type="PANTHER" id="PTHR30290">
    <property type="entry name" value="PERIPLASMIC BINDING COMPONENT OF ABC TRANSPORTER"/>
    <property type="match status" value="1"/>
</dbReference>
<dbReference type="PROSITE" id="PS51257">
    <property type="entry name" value="PROKAR_LIPOPROTEIN"/>
    <property type="match status" value="1"/>
</dbReference>
<name>A0A6L4WWZ0_9BIFI</name>
<keyword evidence="4" id="KW-1185">Reference proteome</keyword>
<dbReference type="InterPro" id="IPR030678">
    <property type="entry name" value="Peptide/Ni-bd"/>
</dbReference>
<dbReference type="GO" id="GO:0042597">
    <property type="term" value="C:periplasmic space"/>
    <property type="evidence" value="ECO:0007669"/>
    <property type="project" value="UniProtKB-ARBA"/>
</dbReference>
<dbReference type="GO" id="GO:1904680">
    <property type="term" value="F:peptide transmembrane transporter activity"/>
    <property type="evidence" value="ECO:0007669"/>
    <property type="project" value="TreeGrafter"/>
</dbReference>
<evidence type="ECO:0000313" key="4">
    <source>
        <dbReference type="Proteomes" id="UP000482084"/>
    </source>
</evidence>
<feature type="domain" description="Solute-binding protein family 5" evidence="2">
    <location>
        <begin position="83"/>
        <end position="460"/>
    </location>
</feature>
<organism evidence="3 4">
    <name type="scientific">Bifidobacterium ramosum</name>
    <dbReference type="NCBI Taxonomy" id="1798158"/>
    <lineage>
        <taxon>Bacteria</taxon>
        <taxon>Bacillati</taxon>
        <taxon>Actinomycetota</taxon>
        <taxon>Actinomycetes</taxon>
        <taxon>Bifidobacteriales</taxon>
        <taxon>Bifidobacteriaceae</taxon>
        <taxon>Bifidobacterium</taxon>
    </lineage>
</organism>
<keyword evidence="1" id="KW-0732">Signal</keyword>
<dbReference type="AlphaFoldDB" id="A0A6L4WWZ0"/>
<dbReference type="PIRSF" id="PIRSF002741">
    <property type="entry name" value="MppA"/>
    <property type="match status" value="1"/>
</dbReference>
<dbReference type="GO" id="GO:0043190">
    <property type="term" value="C:ATP-binding cassette (ABC) transporter complex"/>
    <property type="evidence" value="ECO:0007669"/>
    <property type="project" value="InterPro"/>
</dbReference>
<evidence type="ECO:0000259" key="2">
    <source>
        <dbReference type="Pfam" id="PF00496"/>
    </source>
</evidence>
<dbReference type="PANTHER" id="PTHR30290:SF83">
    <property type="entry name" value="ABC TRANSPORTER SUBSTRATE-BINDING PROTEIN"/>
    <property type="match status" value="1"/>
</dbReference>
<dbReference type="RefSeq" id="WP_239519461.1">
    <property type="nucleotide sequence ID" value="NZ_WBSM01000017.1"/>
</dbReference>
<dbReference type="CDD" id="cd00995">
    <property type="entry name" value="PBP2_NikA_DppA_OppA_like"/>
    <property type="match status" value="1"/>
</dbReference>
<reference evidence="3 4" key="1">
    <citation type="submission" date="2019-10" db="EMBL/GenBank/DDBJ databases">
        <title>Characterization of the phylogenetic diversity of two novel species belonging to the genus Bifidobacterium: Bifidobacterium cebidarum sp. nov. and Bifidobacterium leontopitheci sp. nov.</title>
        <authorList>
            <person name="Lugli G.A."/>
            <person name="Duranti S."/>
            <person name="Milani C."/>
            <person name="Turroni F."/>
            <person name="Ventura M."/>
        </authorList>
    </citation>
    <scope>NUCLEOTIDE SEQUENCE [LARGE SCALE GENOMIC DNA]</scope>
    <source>
        <strain evidence="3 4">DSM 100688</strain>
    </source>
</reference>
<dbReference type="Gene3D" id="3.40.190.10">
    <property type="entry name" value="Periplasmic binding protein-like II"/>
    <property type="match status" value="1"/>
</dbReference>
<dbReference type="InterPro" id="IPR039424">
    <property type="entry name" value="SBP_5"/>
</dbReference>
<dbReference type="Proteomes" id="UP000482084">
    <property type="component" value="Unassembled WGS sequence"/>
</dbReference>
<comment type="caution">
    <text evidence="3">The sequence shown here is derived from an EMBL/GenBank/DDBJ whole genome shotgun (WGS) entry which is preliminary data.</text>
</comment>
<dbReference type="EMBL" id="WBSM01000017">
    <property type="protein sequence ID" value="KAB8286702.1"/>
    <property type="molecule type" value="Genomic_DNA"/>
</dbReference>
<dbReference type="Gene3D" id="3.90.76.10">
    <property type="entry name" value="Dipeptide-binding Protein, Domain 1"/>
    <property type="match status" value="1"/>
</dbReference>
<protein>
    <submittedName>
        <fullName evidence="3">ABC transporter substrate-binding protein</fullName>
    </submittedName>
</protein>
<proteinExistence type="predicted"/>
<dbReference type="GO" id="GO:0015833">
    <property type="term" value="P:peptide transport"/>
    <property type="evidence" value="ECO:0007669"/>
    <property type="project" value="TreeGrafter"/>
</dbReference>
<evidence type="ECO:0000256" key="1">
    <source>
        <dbReference type="SAM" id="SignalP"/>
    </source>
</evidence>
<dbReference type="SUPFAM" id="SSF53850">
    <property type="entry name" value="Periplasmic binding protein-like II"/>
    <property type="match status" value="1"/>
</dbReference>
<dbReference type="Pfam" id="PF00496">
    <property type="entry name" value="SBP_bac_5"/>
    <property type="match status" value="1"/>
</dbReference>
<sequence>MMTGKKIAAAIAALCAMGMALSGCGSSKGSTTAQEGQIITVGSKEPTNPLTPGQTLDGNAAQIVNLMYSGLVSYNSDGSTRNEVAKSIEANDNSTEFTITLNDGWKFSDGTDVTAESFTRAWSYTANVTNAQLGASFFSTIAGYDDLQKEGVASDAQLSGLEVKDDHTFVVHMSQPDSVFPLKLGYCAFFPLPDSFYKDPKAYEDKPIGNGPYVLKEWSHSHNITLTKNKDYNGPRKAQNDGIDFKLYNDTAAAYSDVQSGNLDILTSLPSSALGTFQKNSRVKAYNEPGSSFVAMMFPAKSNHITYDQEGKLRRQAISKAIDRKTIIAKILHGTATEANDFIAPTISGYSDSLKNKDNIRFDAAEAKKLWAQADAISQWSGSLEIDYPSDAPVKDWIEAIANNLRNNLGIDVKVNPYPTSKDYYTAMDERKLGGMYRGGWSPDYPSAENYLVQLYASKAADGKGGNSSDYKNPAFDEAMDKAAAASSIDEANQYYQEGEEYLLDDLPSIPLWYTNTVGVSVPGLKNVEFDFQSNPILYKVTKE</sequence>